<evidence type="ECO:0000313" key="7">
    <source>
        <dbReference type="EMBL" id="HEN41827.1"/>
    </source>
</evidence>
<protein>
    <recommendedName>
        <fullName evidence="2">triphosphoribosyl-dephospho-CoA synthase</fullName>
        <ecNumber evidence="2">2.4.2.52</ecNumber>
    </recommendedName>
</protein>
<dbReference type="PANTHER" id="PTHR30201:SF2">
    <property type="entry name" value="2-(5''-TRIPHOSPHORIBOSYL)-3'-DEPHOSPHOCOENZYME-A SYNTHASE"/>
    <property type="match status" value="1"/>
</dbReference>
<evidence type="ECO:0000256" key="2">
    <source>
        <dbReference type="ARBA" id="ARBA00012074"/>
    </source>
</evidence>
<dbReference type="GO" id="GO:0046917">
    <property type="term" value="F:triphosphoribosyl-dephospho-CoA synthase activity"/>
    <property type="evidence" value="ECO:0007669"/>
    <property type="project" value="UniProtKB-EC"/>
</dbReference>
<dbReference type="GO" id="GO:0005524">
    <property type="term" value="F:ATP binding"/>
    <property type="evidence" value="ECO:0007669"/>
    <property type="project" value="UniProtKB-KW"/>
</dbReference>
<name>A0A831UC79_GEOME</name>
<dbReference type="Gene3D" id="1.10.4200.10">
    <property type="entry name" value="Triphosphoribosyl-dephospho-CoA protein"/>
    <property type="match status" value="2"/>
</dbReference>
<evidence type="ECO:0000256" key="1">
    <source>
        <dbReference type="ARBA" id="ARBA00001210"/>
    </source>
</evidence>
<reference evidence="7" key="1">
    <citation type="journal article" date="2020" name="mSystems">
        <title>Genome- and Community-Level Interaction Insights into Carbon Utilization and Element Cycling Functions of Hydrothermarchaeota in Hydrothermal Sediment.</title>
        <authorList>
            <person name="Zhou Z."/>
            <person name="Liu Y."/>
            <person name="Xu W."/>
            <person name="Pan J."/>
            <person name="Luo Z.H."/>
            <person name="Li M."/>
        </authorList>
    </citation>
    <scope>NUCLEOTIDE SEQUENCE [LARGE SCALE GENOMIC DNA]</scope>
    <source>
        <strain evidence="7">SpSt-349</strain>
    </source>
</reference>
<dbReference type="EC" id="2.4.2.52" evidence="2"/>
<dbReference type="Pfam" id="PF01874">
    <property type="entry name" value="CitG"/>
    <property type="match status" value="1"/>
</dbReference>
<dbReference type="EMBL" id="DSOV01000019">
    <property type="protein sequence ID" value="HEN41827.1"/>
    <property type="molecule type" value="Genomic_DNA"/>
</dbReference>
<keyword evidence="3" id="KW-0808">Transferase</keyword>
<keyword evidence="4" id="KW-0547">Nucleotide-binding</keyword>
<dbReference type="PANTHER" id="PTHR30201">
    <property type="entry name" value="TRIPHOSPHORIBOSYL-DEPHOSPHO-COA SYNTHASE"/>
    <property type="match status" value="1"/>
</dbReference>
<dbReference type="AlphaFoldDB" id="A0A831UC79"/>
<comment type="catalytic activity">
    <reaction evidence="1">
        <text>3'-dephospho-CoA + ATP = 2'-(5''-triphospho-alpha-D-ribosyl)-3'-dephospho-CoA + adenine</text>
        <dbReference type="Rhea" id="RHEA:15117"/>
        <dbReference type="ChEBI" id="CHEBI:16708"/>
        <dbReference type="ChEBI" id="CHEBI:30616"/>
        <dbReference type="ChEBI" id="CHEBI:57328"/>
        <dbReference type="ChEBI" id="CHEBI:61378"/>
        <dbReference type="EC" id="2.4.2.52"/>
    </reaction>
</comment>
<evidence type="ECO:0000256" key="5">
    <source>
        <dbReference type="ARBA" id="ARBA00022840"/>
    </source>
</evidence>
<evidence type="ECO:0000256" key="3">
    <source>
        <dbReference type="ARBA" id="ARBA00022679"/>
    </source>
</evidence>
<feature type="region of interest" description="Disordered" evidence="6">
    <location>
        <begin position="273"/>
        <end position="293"/>
    </location>
</feature>
<dbReference type="InterPro" id="IPR002736">
    <property type="entry name" value="CitG"/>
</dbReference>
<proteinExistence type="predicted"/>
<sequence length="293" mass="31507">MNASRIVEIERFAQALVKGAAMGLYLTPKPGLVDLADQGSHPDLSLGKMERSLHIVADYLAELIRSLTAGEHSHCQAAIGRRAEEAMFEELGTNTHKGYIFLSGLLLISRRHAGSDDESLLRGAVQAAAGQYFSTQGKDATNGRTARLRYGAGGVVREALGGLPSLFDCGVPAYLDAIERTGCFTTASFVTLSRLMQTVEDTTTLHRGGTMGLARIRRDGQTLERIIGNRGDHISFLGQLNREYARMNLTMGGVADMLSLTYGYLVAAGLLTGGTERPRRPSPHPASRCASGR</sequence>
<dbReference type="GO" id="GO:0051191">
    <property type="term" value="P:prosthetic group biosynthetic process"/>
    <property type="evidence" value="ECO:0007669"/>
    <property type="project" value="TreeGrafter"/>
</dbReference>
<evidence type="ECO:0000256" key="6">
    <source>
        <dbReference type="SAM" id="MobiDB-lite"/>
    </source>
</evidence>
<keyword evidence="5" id="KW-0067">ATP-binding</keyword>
<organism evidence="7">
    <name type="scientific">Geobacter metallireducens</name>
    <dbReference type="NCBI Taxonomy" id="28232"/>
    <lineage>
        <taxon>Bacteria</taxon>
        <taxon>Pseudomonadati</taxon>
        <taxon>Thermodesulfobacteriota</taxon>
        <taxon>Desulfuromonadia</taxon>
        <taxon>Geobacterales</taxon>
        <taxon>Geobacteraceae</taxon>
        <taxon>Geobacter</taxon>
    </lineage>
</organism>
<gene>
    <name evidence="7" type="ORF">ENQ87_05535</name>
</gene>
<evidence type="ECO:0000256" key="4">
    <source>
        <dbReference type="ARBA" id="ARBA00022741"/>
    </source>
</evidence>
<accession>A0A831UC79</accession>
<comment type="caution">
    <text evidence="7">The sequence shown here is derived from an EMBL/GenBank/DDBJ whole genome shotgun (WGS) entry which is preliminary data.</text>
</comment>